<reference evidence="1 2" key="2">
    <citation type="submission" date="2024-06" db="EMBL/GenBank/DDBJ databases">
        <title>Thioclava kandeliae sp. nov. from a rhizosphere soil sample of Kandelia candel in a mangrove.</title>
        <authorList>
            <person name="Mu T."/>
        </authorList>
    </citation>
    <scope>NUCLEOTIDE SEQUENCE [LARGE SCALE GENOMIC DNA]</scope>
    <source>
        <strain evidence="1 2">CPCC 100088</strain>
    </source>
</reference>
<accession>A0ABV1SFF8</accession>
<dbReference type="RefSeq" id="WP_350936104.1">
    <property type="nucleotide sequence ID" value="NZ_JAYWLC010000004.1"/>
</dbReference>
<protein>
    <submittedName>
        <fullName evidence="1">Uncharacterized protein</fullName>
    </submittedName>
</protein>
<evidence type="ECO:0000313" key="1">
    <source>
        <dbReference type="EMBL" id="MER5171625.1"/>
    </source>
</evidence>
<dbReference type="EMBL" id="JAYWLC010000004">
    <property type="protein sequence ID" value="MER5171625.1"/>
    <property type="molecule type" value="Genomic_DNA"/>
</dbReference>
<evidence type="ECO:0000313" key="2">
    <source>
        <dbReference type="Proteomes" id="UP001438953"/>
    </source>
</evidence>
<sequence>MTQTPTDATTTIQKRVARALDVAGWHEAGDYMRNGWMRGIVQEEIERLTAERDAAIDEAVAGAYEAAISDVMMFGDLFSQRGDIQNEAITNDIRALTPADATAALAARDERVRQGAWAEAMAHLDKPLDDVPSRRMADAATFAAEAYERAGRGDEGTYALRRAFITAMADFMHPDLDYLRADPEAAAANRKGDA</sequence>
<gene>
    <name evidence="1" type="ORF">VSX56_07530</name>
</gene>
<organism evidence="1 2">
    <name type="scientific">Thioclava kandeliae</name>
    <dbReference type="NCBI Taxonomy" id="3070818"/>
    <lineage>
        <taxon>Bacteria</taxon>
        <taxon>Pseudomonadati</taxon>
        <taxon>Pseudomonadota</taxon>
        <taxon>Alphaproteobacteria</taxon>
        <taxon>Rhodobacterales</taxon>
        <taxon>Paracoccaceae</taxon>
        <taxon>Thioclava</taxon>
    </lineage>
</organism>
<reference evidence="1 2" key="1">
    <citation type="submission" date="2024-01" db="EMBL/GenBank/DDBJ databases">
        <authorList>
            <person name="Deng Y."/>
            <person name="Su J."/>
        </authorList>
    </citation>
    <scope>NUCLEOTIDE SEQUENCE [LARGE SCALE GENOMIC DNA]</scope>
    <source>
        <strain evidence="1 2">CPCC 100088</strain>
    </source>
</reference>
<keyword evidence="2" id="KW-1185">Reference proteome</keyword>
<dbReference type="Proteomes" id="UP001438953">
    <property type="component" value="Unassembled WGS sequence"/>
</dbReference>
<proteinExistence type="predicted"/>
<name>A0ABV1SFF8_9RHOB</name>
<comment type="caution">
    <text evidence="1">The sequence shown here is derived from an EMBL/GenBank/DDBJ whole genome shotgun (WGS) entry which is preliminary data.</text>
</comment>